<dbReference type="GO" id="GO:0016747">
    <property type="term" value="F:acyltransferase activity, transferring groups other than amino-acyl groups"/>
    <property type="evidence" value="ECO:0007669"/>
    <property type="project" value="InterPro"/>
</dbReference>
<reference evidence="4 5" key="1">
    <citation type="submission" date="2019-07" db="EMBL/GenBank/DDBJ databases">
        <authorList>
            <person name="Kim J."/>
        </authorList>
    </citation>
    <scope>NUCLEOTIDE SEQUENCE [LARGE SCALE GENOMIC DNA]</scope>
    <source>
        <strain evidence="4 5">MJ1a</strain>
    </source>
</reference>
<dbReference type="PROSITE" id="PS51186">
    <property type="entry name" value="GNAT"/>
    <property type="match status" value="1"/>
</dbReference>
<comment type="caution">
    <text evidence="4">The sequence shown here is derived from an EMBL/GenBank/DDBJ whole genome shotgun (WGS) entry which is preliminary data.</text>
</comment>
<dbReference type="SUPFAM" id="SSF55729">
    <property type="entry name" value="Acyl-CoA N-acyltransferases (Nat)"/>
    <property type="match status" value="1"/>
</dbReference>
<evidence type="ECO:0000256" key="1">
    <source>
        <dbReference type="ARBA" id="ARBA00022679"/>
    </source>
</evidence>
<keyword evidence="5" id="KW-1185">Reference proteome</keyword>
<dbReference type="Proteomes" id="UP000318010">
    <property type="component" value="Unassembled WGS sequence"/>
</dbReference>
<proteinExistence type="predicted"/>
<keyword evidence="2" id="KW-0012">Acyltransferase</keyword>
<evidence type="ECO:0000259" key="3">
    <source>
        <dbReference type="PROSITE" id="PS51186"/>
    </source>
</evidence>
<dbReference type="PANTHER" id="PTHR43420">
    <property type="entry name" value="ACETYLTRANSFERASE"/>
    <property type="match status" value="1"/>
</dbReference>
<dbReference type="RefSeq" id="WP_146269588.1">
    <property type="nucleotide sequence ID" value="NZ_VOEI01000002.1"/>
</dbReference>
<evidence type="ECO:0000313" key="5">
    <source>
        <dbReference type="Proteomes" id="UP000318010"/>
    </source>
</evidence>
<evidence type="ECO:0000256" key="2">
    <source>
        <dbReference type="ARBA" id="ARBA00023315"/>
    </source>
</evidence>
<dbReference type="AlphaFoldDB" id="A0A563U5G7"/>
<accession>A0A563U5G7</accession>
<keyword evidence="1 4" id="KW-0808">Transferase</keyword>
<dbReference type="PANTHER" id="PTHR43420:SF47">
    <property type="entry name" value="N-ACETYLTRANSFERASE DOMAIN-CONTAINING PROTEIN"/>
    <property type="match status" value="1"/>
</dbReference>
<gene>
    <name evidence="4" type="ORF">FPZ42_05940</name>
</gene>
<dbReference type="OrthoDB" id="7205533at2"/>
<protein>
    <submittedName>
        <fullName evidence="4">GNAT family N-acetyltransferase</fullName>
    </submittedName>
</protein>
<feature type="domain" description="N-acetyltransferase" evidence="3">
    <location>
        <begin position="3"/>
        <end position="172"/>
    </location>
</feature>
<dbReference type="InterPro" id="IPR000182">
    <property type="entry name" value="GNAT_dom"/>
</dbReference>
<evidence type="ECO:0000313" key="4">
    <source>
        <dbReference type="EMBL" id="TWR26583.1"/>
    </source>
</evidence>
<dbReference type="Gene3D" id="3.40.630.30">
    <property type="match status" value="1"/>
</dbReference>
<dbReference type="EMBL" id="VOEI01000002">
    <property type="protein sequence ID" value="TWR26583.1"/>
    <property type="molecule type" value="Genomic_DNA"/>
</dbReference>
<dbReference type="Pfam" id="PF00583">
    <property type="entry name" value="Acetyltransf_1"/>
    <property type="match status" value="1"/>
</dbReference>
<name>A0A563U5G7_9SPHI</name>
<dbReference type="InterPro" id="IPR050680">
    <property type="entry name" value="YpeA/RimI_acetyltransf"/>
</dbReference>
<dbReference type="CDD" id="cd04301">
    <property type="entry name" value="NAT_SF"/>
    <property type="match status" value="1"/>
</dbReference>
<dbReference type="InterPro" id="IPR016181">
    <property type="entry name" value="Acyl_CoA_acyltransferase"/>
</dbReference>
<sequence>MKITLRRVDLNEADLLLNIRQQTFFDAFASKNDPAHMQAYAKEAFTIANTIAELSNPESEIYFALADNEVAGYLKLNFNNAQTEQQGNDALELERIYVLEKFQGQKVGKYLMDYAINKAMETGKKFIWLGVWEHNEKALAFYQSKGFVVFGSHPFKLGADNQLDLLMKKDLI</sequence>
<organism evidence="4 5">
    <name type="scientific">Mucilaginibacter achroorhodeus</name>
    <dbReference type="NCBI Taxonomy" id="2599294"/>
    <lineage>
        <taxon>Bacteria</taxon>
        <taxon>Pseudomonadati</taxon>
        <taxon>Bacteroidota</taxon>
        <taxon>Sphingobacteriia</taxon>
        <taxon>Sphingobacteriales</taxon>
        <taxon>Sphingobacteriaceae</taxon>
        <taxon>Mucilaginibacter</taxon>
    </lineage>
</organism>